<feature type="compositionally biased region" description="Polar residues" evidence="3">
    <location>
        <begin position="641"/>
        <end position="651"/>
    </location>
</feature>
<feature type="compositionally biased region" description="Pro residues" evidence="3">
    <location>
        <begin position="807"/>
        <end position="816"/>
    </location>
</feature>
<feature type="compositionally biased region" description="Polar residues" evidence="3">
    <location>
        <begin position="818"/>
        <end position="867"/>
    </location>
</feature>
<reference evidence="5 6" key="1">
    <citation type="journal article" date="2021" name="Elife">
        <title>Chloroplast acquisition without the gene transfer in kleptoplastic sea slugs, Plakobranchus ocellatus.</title>
        <authorList>
            <person name="Maeda T."/>
            <person name="Takahashi S."/>
            <person name="Yoshida T."/>
            <person name="Shimamura S."/>
            <person name="Takaki Y."/>
            <person name="Nagai Y."/>
            <person name="Toyoda A."/>
            <person name="Suzuki Y."/>
            <person name="Arimoto A."/>
            <person name="Ishii H."/>
            <person name="Satoh N."/>
            <person name="Nishiyama T."/>
            <person name="Hasebe M."/>
            <person name="Maruyama T."/>
            <person name="Minagawa J."/>
            <person name="Obokata J."/>
            <person name="Shigenobu S."/>
        </authorList>
    </citation>
    <scope>NUCLEOTIDE SEQUENCE [LARGE SCALE GENOMIC DNA]</scope>
</reference>
<feature type="compositionally biased region" description="Polar residues" evidence="3">
    <location>
        <begin position="468"/>
        <end position="483"/>
    </location>
</feature>
<dbReference type="EMBL" id="BMAT01007614">
    <property type="protein sequence ID" value="GFR67735.1"/>
    <property type="molecule type" value="Genomic_DNA"/>
</dbReference>
<dbReference type="PANTHER" id="PTHR12877">
    <property type="entry name" value="RHO GUANINE NUCLEOTIDE EXCHANGE FACTOR"/>
    <property type="match status" value="1"/>
</dbReference>
<feature type="compositionally biased region" description="Low complexity" evidence="3">
    <location>
        <begin position="1497"/>
        <end position="1507"/>
    </location>
</feature>
<evidence type="ECO:0000256" key="2">
    <source>
        <dbReference type="ARBA" id="ARBA00022658"/>
    </source>
</evidence>
<sequence>MAVFPLPTLLSLFAHAHNALPLGEVWVAYSEPPVSRICVVDCTIQNMTDTGITQLEGRVTSMETVGHEMVLVGTMSWFIHAFSQTSREQIWQQRVHDAVLTMQVYREDGDTMDSAMTISRSTTTAVGHPSGVNSQRLFAGLADGTVAVLENISMNSNSYDMFYLPIGQSPVTCIKLLGNQLWCACGNTISIIHASTLDPVDRFNVSANPYDTVLSLVPGLPGVWVSVRGSSVLELWDPTTLSCKMLYDTRTGRYPNLRKEDDTYFNAARITSILALDHSVWVGTGEGTLITFDVFAQAHKTPSDCSDYLTDAAIMPISLPVVEDAGKADVSAEWSSSEPRHDPDSYTRLLEVEKRVRDLYAQGMVTEPSEEDDVENNGRITAGNSASGYYSNSSNTCNDVVAGNVSGKACNGVVVGVATEGEGGCGSNNSTKSNQKLISPQGNGTRGDGGFPNSDLNTNHKSGGIDSVDNTSVTIGNRNNAVEKSNKARSEINQETALSESSRLALINNGQKDNGAPHSNTTNTKTSGIVAPSPIYIPPSLAMNRPRPVLTKADSFDSRRTSVISGSTDASGTSMTCDSGYVRTTSCRTSESSGAAANETPGVAGISKNTPETQSDRGNRASSSSAVSSKSGGSAEDTKSTRSPVASGSVCNGSGKSKKKSKTKKSSAAATATNGNSPPPQPDLYYLFRPDLSSEKKPKAEVAAPHCDGFDENKNRRCFCGTAGLDPLAGHINPEAKSSTNKEKFGQLVKPTPLKGIEGCANVSFLSQTVEDVPKTDIDQSEYSKVNVNQGIPAVDECRPEREEGASPPPMSPPPNSQNTSARSASIDSNKTTGSDDVFQNNCDVNNTADTIKCPTPNNSLSEMTVKSSEDFNDVTTHNDKDESQTNDSNTENMSKDCFEEEKIEKPISNGSAHINAKLELFKSNLDSAGMEAETKLMANKTLQFKSEHGGDAVIAYTRDDTPDDPLYSEGKVLNGEEIKNQNKKEQKPKSAFNLVKSLAAKFENAQGKRPASRPLETPKEKATLRRTASVGVSRHFGQSKVTSGRSGRIHHLSVNAFSDSDDEAGDRKNDSSYVLINHDDIDDNNSEISTKEKDLPISSVFENNEINNRKDVDQNKGSQSEKSSGFQTQSFDSDSPLPKNGNKTEYVSKEINCHTNPSNSDDHVENGKDEPVTSKTLVNGFKHENTESSAKNSTSCNNHVNNKQPQTNANNINNINNNRNFTSIKNNKNTTSSAADIINQKNNINSLNSLKLTKGLEDDQVQTKPSQPKLTNPSVAAAKIDTKFYGDSDEDTSVHEARVQSFKDTYKRISANPAKGKLGTVENSTMPLNEASYTEKGTAFTESGGRKERNMKLNFKNGSSPMRISSNFSPKTARGNQFETSSDSQTSPMASPKSGSSTRFGKVMSPQNMSATSASIGVRPNIPYPPGNNSSYTPKSNIPRNNSSNNFKTIASTNTEMNTHNGGVDASSSPAARVTAAATSACVSYSSRCGSLPTASSSSSISTVSSPGGRPTSLGRKFSDISSIHGNFRSRDPGARWRLDYTNIHVDTTDQESLAMSSVSRDGAEQEEDEAGDAAGDSRRLSCLSTGSEMKNIRLSQFLKDTAESFTSQFGYALEEEMVGIIIFDWGMRLERKLSFLLAKPSLKSIACGHERNFCALFSFLIGLY</sequence>
<feature type="compositionally biased region" description="Polar residues" evidence="3">
    <location>
        <begin position="1116"/>
        <end position="1134"/>
    </location>
</feature>
<dbReference type="SUPFAM" id="SSF50978">
    <property type="entry name" value="WD40 repeat-like"/>
    <property type="match status" value="1"/>
</dbReference>
<feature type="compositionally biased region" description="Low complexity" evidence="3">
    <location>
        <begin position="666"/>
        <end position="676"/>
    </location>
</feature>
<feature type="compositionally biased region" description="Polar residues" evidence="3">
    <location>
        <begin position="781"/>
        <end position="790"/>
    </location>
</feature>
<protein>
    <submittedName>
        <fullName evidence="5">Ypt/rab gtpase activating protein</fullName>
    </submittedName>
</protein>
<feature type="compositionally biased region" description="Basic and acidic residues" evidence="3">
    <location>
        <begin position="796"/>
        <end position="805"/>
    </location>
</feature>
<feature type="compositionally biased region" description="Polar residues" evidence="3">
    <location>
        <begin position="427"/>
        <end position="443"/>
    </location>
</feature>
<feature type="compositionally biased region" description="Low complexity" evidence="3">
    <location>
        <begin position="621"/>
        <end position="635"/>
    </location>
</feature>
<feature type="region of interest" description="Disordered" evidence="3">
    <location>
        <begin position="1493"/>
        <end position="1526"/>
    </location>
</feature>
<feature type="region of interest" description="Disordered" evidence="3">
    <location>
        <begin position="775"/>
        <end position="895"/>
    </location>
</feature>
<name>A0AAV4F4Q5_9GAST</name>
<feature type="region of interest" description="Disordered" evidence="3">
    <location>
        <begin position="1553"/>
        <end position="1579"/>
    </location>
</feature>
<evidence type="ECO:0000313" key="5">
    <source>
        <dbReference type="EMBL" id="GFR67735.1"/>
    </source>
</evidence>
<feature type="region of interest" description="Disordered" evidence="3">
    <location>
        <begin position="422"/>
        <end position="531"/>
    </location>
</feature>
<feature type="compositionally biased region" description="Polar residues" evidence="3">
    <location>
        <begin position="1428"/>
        <end position="1449"/>
    </location>
</feature>
<evidence type="ECO:0000256" key="4">
    <source>
        <dbReference type="SAM" id="SignalP"/>
    </source>
</evidence>
<feature type="compositionally biased region" description="Polar residues" evidence="3">
    <location>
        <begin position="493"/>
        <end position="527"/>
    </location>
</feature>
<evidence type="ECO:0000256" key="1">
    <source>
        <dbReference type="ARBA" id="ARBA00022553"/>
    </source>
</evidence>
<dbReference type="Proteomes" id="UP000762676">
    <property type="component" value="Unassembled WGS sequence"/>
</dbReference>
<keyword evidence="4" id="KW-0732">Signal</keyword>
<feature type="compositionally biased region" description="Polar residues" evidence="3">
    <location>
        <begin position="561"/>
        <end position="595"/>
    </location>
</feature>
<proteinExistence type="predicted"/>
<dbReference type="GO" id="GO:0030036">
    <property type="term" value="P:actin cytoskeleton organization"/>
    <property type="evidence" value="ECO:0007669"/>
    <property type="project" value="TreeGrafter"/>
</dbReference>
<feature type="region of interest" description="Disordered" evidence="3">
    <location>
        <begin position="1004"/>
        <end position="1048"/>
    </location>
</feature>
<feature type="region of interest" description="Disordered" evidence="3">
    <location>
        <begin position="1078"/>
        <end position="1214"/>
    </location>
</feature>
<feature type="compositionally biased region" description="Basic and acidic residues" evidence="3">
    <location>
        <begin position="1161"/>
        <end position="1173"/>
    </location>
</feature>
<dbReference type="InterPro" id="IPR039919">
    <property type="entry name" value="ARHGEF10/ARHGEF17"/>
</dbReference>
<organism evidence="5 6">
    <name type="scientific">Elysia marginata</name>
    <dbReference type="NCBI Taxonomy" id="1093978"/>
    <lineage>
        <taxon>Eukaryota</taxon>
        <taxon>Metazoa</taxon>
        <taxon>Spiralia</taxon>
        <taxon>Lophotrochozoa</taxon>
        <taxon>Mollusca</taxon>
        <taxon>Gastropoda</taxon>
        <taxon>Heterobranchia</taxon>
        <taxon>Euthyneura</taxon>
        <taxon>Panpulmonata</taxon>
        <taxon>Sacoglossa</taxon>
        <taxon>Placobranchoidea</taxon>
        <taxon>Plakobranchidae</taxon>
        <taxon>Elysia</taxon>
    </lineage>
</organism>
<comment type="caution">
    <text evidence="5">The sequence shown here is derived from an EMBL/GenBank/DDBJ whole genome shotgun (WGS) entry which is preliminary data.</text>
</comment>
<feature type="signal peptide" evidence="4">
    <location>
        <begin position="1"/>
        <end position="19"/>
    </location>
</feature>
<feature type="compositionally biased region" description="Polar residues" evidence="3">
    <location>
        <begin position="1188"/>
        <end position="1201"/>
    </location>
</feature>
<dbReference type="Pfam" id="PF19056">
    <property type="entry name" value="WD40_2"/>
    <property type="match status" value="1"/>
</dbReference>
<feature type="region of interest" description="Disordered" evidence="3">
    <location>
        <begin position="1355"/>
        <end position="1449"/>
    </location>
</feature>
<feature type="region of interest" description="Disordered" evidence="3">
    <location>
        <begin position="551"/>
        <end position="708"/>
    </location>
</feature>
<dbReference type="PANTHER" id="PTHR12877:SF15">
    <property type="entry name" value="RHO GUANINE NUCLEOTIDE EXCHANGE FACTOR 17"/>
    <property type="match status" value="1"/>
</dbReference>
<evidence type="ECO:0000313" key="6">
    <source>
        <dbReference type="Proteomes" id="UP000762676"/>
    </source>
</evidence>
<dbReference type="GO" id="GO:0005085">
    <property type="term" value="F:guanyl-nucleotide exchange factor activity"/>
    <property type="evidence" value="ECO:0007669"/>
    <property type="project" value="UniProtKB-KW"/>
</dbReference>
<dbReference type="InterPro" id="IPR036322">
    <property type="entry name" value="WD40_repeat_dom_sf"/>
</dbReference>
<keyword evidence="2" id="KW-0344">Guanine-nucleotide releasing factor</keyword>
<keyword evidence="6" id="KW-1185">Reference proteome</keyword>
<feature type="compositionally biased region" description="Polar residues" evidence="3">
    <location>
        <begin position="1357"/>
        <end position="1416"/>
    </location>
</feature>
<feature type="chain" id="PRO_5043360406" evidence="4">
    <location>
        <begin position="20"/>
        <end position="1666"/>
    </location>
</feature>
<evidence type="ECO:0000256" key="3">
    <source>
        <dbReference type="SAM" id="MobiDB-lite"/>
    </source>
</evidence>
<keyword evidence="1" id="KW-0597">Phosphoprotein</keyword>
<gene>
    <name evidence="5" type="ORF">ElyMa_003713900</name>
</gene>
<accession>A0AAV4F4Q5</accession>
<feature type="compositionally biased region" description="Basic residues" evidence="3">
    <location>
        <begin position="656"/>
        <end position="665"/>
    </location>
</feature>
<feature type="compositionally biased region" description="Low complexity" evidence="3">
    <location>
        <begin position="1202"/>
        <end position="1214"/>
    </location>
</feature>